<dbReference type="RefSeq" id="WP_170861746.1">
    <property type="nucleotide sequence ID" value="NZ_FQXD01000008.1"/>
</dbReference>
<evidence type="ECO:0000313" key="3">
    <source>
        <dbReference type="Proteomes" id="UP000184079"/>
    </source>
</evidence>
<name>A0A1M5TKS8_9BACI</name>
<keyword evidence="1" id="KW-0812">Transmembrane</keyword>
<keyword evidence="3" id="KW-1185">Reference proteome</keyword>
<accession>A0A1M5TKS8</accession>
<feature type="transmembrane region" description="Helical" evidence="1">
    <location>
        <begin position="5"/>
        <end position="25"/>
    </location>
</feature>
<dbReference type="Proteomes" id="UP000184079">
    <property type="component" value="Unassembled WGS sequence"/>
</dbReference>
<dbReference type="EMBL" id="FQXD01000008">
    <property type="protein sequence ID" value="SHH51281.1"/>
    <property type="molecule type" value="Genomic_DNA"/>
</dbReference>
<keyword evidence="1" id="KW-1133">Transmembrane helix</keyword>
<sequence length="55" mass="6460">MKGKIAVFAVIIFTMIVLILCWFWLQDVITDYDLERTSPVQTTELLPSHIDCRQF</sequence>
<protein>
    <submittedName>
        <fullName evidence="2">Uncharacterized protein</fullName>
    </submittedName>
</protein>
<evidence type="ECO:0000313" key="2">
    <source>
        <dbReference type="EMBL" id="SHH51281.1"/>
    </source>
</evidence>
<reference evidence="3" key="1">
    <citation type="submission" date="2016-11" db="EMBL/GenBank/DDBJ databases">
        <authorList>
            <person name="Varghese N."/>
            <person name="Submissions S."/>
        </authorList>
    </citation>
    <scope>NUCLEOTIDE SEQUENCE [LARGE SCALE GENOMIC DNA]</scope>
    <source>
        <strain evidence="3">CGMCC 1.6496</strain>
    </source>
</reference>
<gene>
    <name evidence="2" type="ORF">SAMN05421807_10846</name>
</gene>
<proteinExistence type="predicted"/>
<evidence type="ECO:0000256" key="1">
    <source>
        <dbReference type="SAM" id="Phobius"/>
    </source>
</evidence>
<dbReference type="AlphaFoldDB" id="A0A1M5TKS8"/>
<organism evidence="2 3">
    <name type="scientific">Virgibacillus chiguensis</name>
    <dbReference type="NCBI Taxonomy" id="411959"/>
    <lineage>
        <taxon>Bacteria</taxon>
        <taxon>Bacillati</taxon>
        <taxon>Bacillota</taxon>
        <taxon>Bacilli</taxon>
        <taxon>Bacillales</taxon>
        <taxon>Bacillaceae</taxon>
        <taxon>Virgibacillus</taxon>
    </lineage>
</organism>
<keyword evidence="1" id="KW-0472">Membrane</keyword>